<proteinExistence type="predicted"/>
<evidence type="ECO:0000256" key="1">
    <source>
        <dbReference type="SAM" id="MobiDB-lite"/>
    </source>
</evidence>
<keyword evidence="3" id="KW-1185">Reference proteome</keyword>
<gene>
    <name evidence="2" type="ORF">QBC41DRAFT_232096</name>
</gene>
<organism evidence="2 3">
    <name type="scientific">Cercophora samala</name>
    <dbReference type="NCBI Taxonomy" id="330535"/>
    <lineage>
        <taxon>Eukaryota</taxon>
        <taxon>Fungi</taxon>
        <taxon>Dikarya</taxon>
        <taxon>Ascomycota</taxon>
        <taxon>Pezizomycotina</taxon>
        <taxon>Sordariomycetes</taxon>
        <taxon>Sordariomycetidae</taxon>
        <taxon>Sordariales</taxon>
        <taxon>Lasiosphaeriaceae</taxon>
        <taxon>Cercophora</taxon>
    </lineage>
</organism>
<name>A0AA40D7F9_9PEZI</name>
<dbReference type="Proteomes" id="UP001174997">
    <property type="component" value="Unassembled WGS sequence"/>
</dbReference>
<evidence type="ECO:0000313" key="3">
    <source>
        <dbReference type="Proteomes" id="UP001174997"/>
    </source>
</evidence>
<dbReference type="AlphaFoldDB" id="A0AA40D7F9"/>
<accession>A0AA40D7F9</accession>
<evidence type="ECO:0000313" key="2">
    <source>
        <dbReference type="EMBL" id="KAK0665741.1"/>
    </source>
</evidence>
<dbReference type="EMBL" id="JAULSY010000103">
    <property type="protein sequence ID" value="KAK0665741.1"/>
    <property type="molecule type" value="Genomic_DNA"/>
</dbReference>
<reference evidence="2" key="1">
    <citation type="submission" date="2023-06" db="EMBL/GenBank/DDBJ databases">
        <title>Genome-scale phylogeny and comparative genomics of the fungal order Sordariales.</title>
        <authorList>
            <consortium name="Lawrence Berkeley National Laboratory"/>
            <person name="Hensen N."/>
            <person name="Bonometti L."/>
            <person name="Westerberg I."/>
            <person name="Brannstrom I.O."/>
            <person name="Guillou S."/>
            <person name="Cros-Aarteil S."/>
            <person name="Calhoun S."/>
            <person name="Haridas S."/>
            <person name="Kuo A."/>
            <person name="Mondo S."/>
            <person name="Pangilinan J."/>
            <person name="Riley R."/>
            <person name="Labutti K."/>
            <person name="Andreopoulos B."/>
            <person name="Lipzen A."/>
            <person name="Chen C."/>
            <person name="Yanf M."/>
            <person name="Daum C."/>
            <person name="Ng V."/>
            <person name="Clum A."/>
            <person name="Steindorff A."/>
            <person name="Ohm R."/>
            <person name="Martin F."/>
            <person name="Silar P."/>
            <person name="Natvig D."/>
            <person name="Lalanne C."/>
            <person name="Gautier V."/>
            <person name="Ament-Velasquez S.L."/>
            <person name="Kruys A."/>
            <person name="Hutchinson M.I."/>
            <person name="Powell A.J."/>
            <person name="Barry K."/>
            <person name="Miller A.N."/>
            <person name="Grigoriev I.V."/>
            <person name="Debuchy R."/>
            <person name="Gladieux P."/>
            <person name="Thoren M.H."/>
            <person name="Johannesson H."/>
        </authorList>
    </citation>
    <scope>NUCLEOTIDE SEQUENCE</scope>
    <source>
        <strain evidence="2">CBS 307.81</strain>
    </source>
</reference>
<feature type="region of interest" description="Disordered" evidence="1">
    <location>
        <begin position="1"/>
        <end position="20"/>
    </location>
</feature>
<sequence length="79" mass="8810">MTKSGSSGSSGFGTGNPDPSYDDWYRANGYYLETFWSCHKCGFGPYHKSTTVVCVDMHCQHHGPCPKCTVSKEWIRPEA</sequence>
<protein>
    <submittedName>
        <fullName evidence="2">Uncharacterized protein</fullName>
    </submittedName>
</protein>
<comment type="caution">
    <text evidence="2">The sequence shown here is derived from an EMBL/GenBank/DDBJ whole genome shotgun (WGS) entry which is preliminary data.</text>
</comment>